<dbReference type="EMBL" id="JABANE010000118">
    <property type="protein sequence ID" value="NME71847.1"/>
    <property type="molecule type" value="Genomic_DNA"/>
</dbReference>
<keyword evidence="5" id="KW-0067">ATP-binding</keyword>
<evidence type="ECO:0000313" key="7">
    <source>
        <dbReference type="EMBL" id="NME71847.1"/>
    </source>
</evidence>
<keyword evidence="3" id="KW-0547">Nucleotide-binding</keyword>
<evidence type="ECO:0000256" key="2">
    <source>
        <dbReference type="ARBA" id="ARBA00022679"/>
    </source>
</evidence>
<reference evidence="7 8" key="1">
    <citation type="submission" date="2020-04" db="EMBL/GenBank/DDBJ databases">
        <title>Flammeovirga sp. SR4, a novel species isolated from seawater.</title>
        <authorList>
            <person name="Wang X."/>
        </authorList>
    </citation>
    <scope>NUCLEOTIDE SEQUENCE [LARGE SCALE GENOMIC DNA]</scope>
    <source>
        <strain evidence="7 8">ATCC 23126</strain>
    </source>
</reference>
<feature type="domain" description="Aminoglycoside phosphotransferase" evidence="6">
    <location>
        <begin position="23"/>
        <end position="232"/>
    </location>
</feature>
<dbReference type="Pfam" id="PF01636">
    <property type="entry name" value="APH"/>
    <property type="match status" value="1"/>
</dbReference>
<dbReference type="InterPro" id="IPR002575">
    <property type="entry name" value="Aminoglycoside_PTrfase"/>
</dbReference>
<keyword evidence="8" id="KW-1185">Reference proteome</keyword>
<gene>
    <name evidence="7" type="ORF">HHU12_28030</name>
</gene>
<evidence type="ECO:0000259" key="6">
    <source>
        <dbReference type="Pfam" id="PF01636"/>
    </source>
</evidence>
<comment type="similarity">
    <text evidence="1">Belongs to the methylthioribose kinase family.</text>
</comment>
<keyword evidence="2 7" id="KW-0808">Transferase</keyword>
<name>A0A7X9XCI6_9BACT</name>
<dbReference type="SUPFAM" id="SSF56112">
    <property type="entry name" value="Protein kinase-like (PK-like)"/>
    <property type="match status" value="1"/>
</dbReference>
<keyword evidence="4" id="KW-0418">Kinase</keyword>
<accession>A0A7X9XCI6</accession>
<dbReference type="PANTHER" id="PTHR34273">
    <property type="entry name" value="METHYLTHIORIBOSE KINASE"/>
    <property type="match status" value="1"/>
</dbReference>
<evidence type="ECO:0000313" key="8">
    <source>
        <dbReference type="Proteomes" id="UP000576082"/>
    </source>
</evidence>
<proteinExistence type="inferred from homology"/>
<dbReference type="Proteomes" id="UP000576082">
    <property type="component" value="Unassembled WGS sequence"/>
</dbReference>
<organism evidence="7 8">
    <name type="scientific">Flammeovirga aprica JL-4</name>
    <dbReference type="NCBI Taxonomy" id="694437"/>
    <lineage>
        <taxon>Bacteria</taxon>
        <taxon>Pseudomonadati</taxon>
        <taxon>Bacteroidota</taxon>
        <taxon>Cytophagia</taxon>
        <taxon>Cytophagales</taxon>
        <taxon>Flammeovirgaceae</taxon>
        <taxon>Flammeovirga</taxon>
    </lineage>
</organism>
<evidence type="ECO:0000256" key="1">
    <source>
        <dbReference type="ARBA" id="ARBA00010165"/>
    </source>
</evidence>
<comment type="caution">
    <text evidence="7">The sequence shown here is derived from an EMBL/GenBank/DDBJ whole genome shotgun (WGS) entry which is preliminary data.</text>
</comment>
<dbReference type="AlphaFoldDB" id="A0A7X9XCI6"/>
<protein>
    <submittedName>
        <fullName evidence="7">Phosphotransferase</fullName>
    </submittedName>
</protein>
<dbReference type="GO" id="GO:0016301">
    <property type="term" value="F:kinase activity"/>
    <property type="evidence" value="ECO:0007669"/>
    <property type="project" value="UniProtKB-KW"/>
</dbReference>
<evidence type="ECO:0000256" key="3">
    <source>
        <dbReference type="ARBA" id="ARBA00022741"/>
    </source>
</evidence>
<evidence type="ECO:0000256" key="5">
    <source>
        <dbReference type="ARBA" id="ARBA00022840"/>
    </source>
</evidence>
<dbReference type="Gene3D" id="3.30.200.20">
    <property type="entry name" value="Phosphorylase Kinase, domain 1"/>
    <property type="match status" value="1"/>
</dbReference>
<sequence length="333" mass="38957">MNQKDLIEYLNAQRIISSENIKITPLNGGVSCEILLLDNGKQRLVVKRALKKLKVKEDWFADIGRNYTEQKYLKYVGNFLPEAVPKILYQDEEHHFFCMEMIEGDFSNWKKELMDGKINPEYAYEAGRILSLIHSTSFDKKEVAVQFDTLQNFHELRIDPYLLNTAKKHPQLLHYFSEEALRLSNTKKCLVHGDFSPKNIMVSPHRIVVLDCEVAWYGDPIFDVAFLMNHFFLKALVLPEKSNQLLQLAKQFLKTYQENATFLSKQVMEKQTIHLLLLLMLARVDGKSPVEYLQEEQQEIVRNFVYKTLPKEVSTLDVFSDLWVNSIQLENEY</sequence>
<dbReference type="InterPro" id="IPR011009">
    <property type="entry name" value="Kinase-like_dom_sf"/>
</dbReference>
<evidence type="ECO:0000256" key="4">
    <source>
        <dbReference type="ARBA" id="ARBA00022777"/>
    </source>
</evidence>
<dbReference type="RefSeq" id="WP_169660049.1">
    <property type="nucleotide sequence ID" value="NZ_JABANE010000118.1"/>
</dbReference>
<dbReference type="GO" id="GO:0005524">
    <property type="term" value="F:ATP binding"/>
    <property type="evidence" value="ECO:0007669"/>
    <property type="project" value="UniProtKB-KW"/>
</dbReference>
<dbReference type="Gene3D" id="3.90.1200.10">
    <property type="match status" value="1"/>
</dbReference>
<dbReference type="PANTHER" id="PTHR34273:SF2">
    <property type="entry name" value="METHYLTHIORIBOSE KINASE"/>
    <property type="match status" value="1"/>
</dbReference>